<evidence type="ECO:0000256" key="4">
    <source>
        <dbReference type="SAM" id="Phobius"/>
    </source>
</evidence>
<evidence type="ECO:0000256" key="1">
    <source>
        <dbReference type="ARBA" id="ARBA00022603"/>
    </source>
</evidence>
<keyword evidence="4" id="KW-1133">Transmembrane helix</keyword>
<dbReference type="GO" id="GO:0032259">
    <property type="term" value="P:methylation"/>
    <property type="evidence" value="ECO:0007669"/>
    <property type="project" value="UniProtKB-KW"/>
</dbReference>
<evidence type="ECO:0000256" key="3">
    <source>
        <dbReference type="ARBA" id="ARBA00022691"/>
    </source>
</evidence>
<keyword evidence="1 5" id="KW-0489">Methyltransferase</keyword>
<protein>
    <submittedName>
        <fullName evidence="5">Class I SAM-dependent methyltransferase</fullName>
    </submittedName>
</protein>
<dbReference type="PANTHER" id="PTHR13610:SF9">
    <property type="entry name" value="FI06469P"/>
    <property type="match status" value="1"/>
</dbReference>
<dbReference type="InterPro" id="IPR029063">
    <property type="entry name" value="SAM-dependent_MTases_sf"/>
</dbReference>
<dbReference type="SUPFAM" id="SSF53335">
    <property type="entry name" value="S-adenosyl-L-methionine-dependent methyltransferases"/>
    <property type="match status" value="1"/>
</dbReference>
<gene>
    <name evidence="5" type="ORF">NFC81_05695</name>
</gene>
<sequence length="180" mass="20487">MSGFGIALMVFVLSAMLSIVVSTLRTGISPMPSSAKARQAMLRLVGEVADKQTNYTIVDLGSGWGHLVIPLARRFPQHRVVGYELSWLPWLVSWVMKKALRLDNLTLYRRDCFKADWRGTDIITCYLFASAMKKLGQKLTEDGVHPDWLVSNFFALPSCTPKHTIQLNDLYQTRIYCYRL</sequence>
<dbReference type="EMBL" id="CP101717">
    <property type="protein sequence ID" value="WLD59272.1"/>
    <property type="molecule type" value="Genomic_DNA"/>
</dbReference>
<dbReference type="InterPro" id="IPR026170">
    <property type="entry name" value="FAM173A/B"/>
</dbReference>
<evidence type="ECO:0000256" key="2">
    <source>
        <dbReference type="ARBA" id="ARBA00022679"/>
    </source>
</evidence>
<keyword evidence="2" id="KW-0808">Transferase</keyword>
<dbReference type="Gene3D" id="3.40.50.150">
    <property type="entry name" value="Vaccinia Virus protein VP39"/>
    <property type="match status" value="1"/>
</dbReference>
<name>A0AB38YIV5_9GAMM</name>
<evidence type="ECO:0000313" key="5">
    <source>
        <dbReference type="EMBL" id="WLD59272.1"/>
    </source>
</evidence>
<keyword evidence="4" id="KW-0472">Membrane</keyword>
<dbReference type="PANTHER" id="PTHR13610">
    <property type="entry name" value="METHYLTRANSFERASE DOMAIN-CONTAINING PROTEIN"/>
    <property type="match status" value="1"/>
</dbReference>
<dbReference type="AlphaFoldDB" id="A0AB38YIV5"/>
<dbReference type="GO" id="GO:0016279">
    <property type="term" value="F:protein-lysine N-methyltransferase activity"/>
    <property type="evidence" value="ECO:0007669"/>
    <property type="project" value="InterPro"/>
</dbReference>
<reference evidence="5" key="1">
    <citation type="submission" date="2022-07" db="EMBL/GenBank/DDBJ databases">
        <title>Complete genome sequence of Salinispirillum sp. LH10-3-1 capable of multiple carbohydrate inversion isolated from a soda lake.</title>
        <authorList>
            <person name="Liu J."/>
            <person name="Zhai Y."/>
            <person name="Zhang H."/>
            <person name="Yang H."/>
            <person name="Qu J."/>
            <person name="Li J."/>
        </authorList>
    </citation>
    <scope>NUCLEOTIDE SEQUENCE</scope>
    <source>
        <strain evidence="5">LH 10-3-1</strain>
    </source>
</reference>
<dbReference type="CDD" id="cd02440">
    <property type="entry name" value="AdoMet_MTases"/>
    <property type="match status" value="1"/>
</dbReference>
<proteinExistence type="predicted"/>
<dbReference type="RefSeq" id="WP_304996563.1">
    <property type="nucleotide sequence ID" value="NZ_CP101717.1"/>
</dbReference>
<feature type="transmembrane region" description="Helical" evidence="4">
    <location>
        <begin position="6"/>
        <end position="28"/>
    </location>
</feature>
<accession>A0AB38YIV5</accession>
<organism evidence="5">
    <name type="scientific">Salinispirillum sp. LH 10-3-1</name>
    <dbReference type="NCBI Taxonomy" id="2952525"/>
    <lineage>
        <taxon>Bacteria</taxon>
        <taxon>Pseudomonadati</taxon>
        <taxon>Pseudomonadota</taxon>
        <taxon>Gammaproteobacteria</taxon>
        <taxon>Oceanospirillales</taxon>
        <taxon>Saccharospirillaceae</taxon>
        <taxon>Salinispirillum</taxon>
    </lineage>
</organism>
<keyword evidence="4" id="KW-0812">Transmembrane</keyword>
<keyword evidence="3" id="KW-0949">S-adenosyl-L-methionine</keyword>